<evidence type="ECO:0000259" key="5">
    <source>
        <dbReference type="PROSITE" id="PS50075"/>
    </source>
</evidence>
<dbReference type="Pfam" id="PF00550">
    <property type="entry name" value="PP-binding"/>
    <property type="match status" value="1"/>
</dbReference>
<dbReference type="InterPro" id="IPR045851">
    <property type="entry name" value="AMP-bd_C_sf"/>
</dbReference>
<reference evidence="6 7" key="2">
    <citation type="submission" date="2015-09" db="EMBL/GenBank/DDBJ databases">
        <title>Draft genome sequence of Xanthomonas oryzae pv. USA str. X11-5A.</title>
        <authorList>
            <person name="Knight B.M."/>
            <person name="Roberts D.P."/>
            <person name="Lin D."/>
            <person name="Hari K."/>
            <person name="Fletcher J."/>
            <person name="Melcher U."/>
            <person name="Blagden T."/>
            <person name="Winegar R.A."/>
        </authorList>
    </citation>
    <scope>NUCLEOTIDE SEQUENCE [LARGE SCALE GENOMIC DNA]</scope>
    <source>
        <strain evidence="6 7">X11-5A</strain>
    </source>
</reference>
<dbReference type="FunFam" id="3.30.559.10:FF:000012">
    <property type="entry name" value="Non-ribosomal peptide synthetase"/>
    <property type="match status" value="1"/>
</dbReference>
<dbReference type="PROSITE" id="PS50075">
    <property type="entry name" value="CARRIER"/>
    <property type="match status" value="1"/>
</dbReference>
<dbReference type="Gene3D" id="3.30.559.30">
    <property type="entry name" value="Nonribosomal peptide synthetase, condensation domain"/>
    <property type="match status" value="1"/>
</dbReference>
<dbReference type="PROSITE" id="PS00012">
    <property type="entry name" value="PHOSPHOPANTETHEINE"/>
    <property type="match status" value="1"/>
</dbReference>
<dbReference type="Pfam" id="PF13193">
    <property type="entry name" value="AMP-binding_C"/>
    <property type="match status" value="1"/>
</dbReference>
<evidence type="ECO:0000256" key="2">
    <source>
        <dbReference type="ARBA" id="ARBA00006432"/>
    </source>
</evidence>
<comment type="caution">
    <text evidence="6">The sequence shown here is derived from an EMBL/GenBank/DDBJ whole genome shotgun (WGS) entry which is preliminary data.</text>
</comment>
<dbReference type="AlphaFoldDB" id="A0AAP0ZNU0"/>
<dbReference type="SMART" id="SM00823">
    <property type="entry name" value="PKS_PP"/>
    <property type="match status" value="1"/>
</dbReference>
<dbReference type="GO" id="GO:0031177">
    <property type="term" value="F:phosphopantetheine binding"/>
    <property type="evidence" value="ECO:0007669"/>
    <property type="project" value="InterPro"/>
</dbReference>
<dbReference type="FunFam" id="3.30.300.30:FF:000010">
    <property type="entry name" value="Enterobactin synthetase component F"/>
    <property type="match status" value="1"/>
</dbReference>
<accession>A0AAP0ZNU0</accession>
<dbReference type="SUPFAM" id="SSF52777">
    <property type="entry name" value="CoA-dependent acyltransferases"/>
    <property type="match status" value="1"/>
</dbReference>
<keyword evidence="4" id="KW-0597">Phosphoprotein</keyword>
<gene>
    <name evidence="6" type="ORF">ADT25_01375</name>
</gene>
<evidence type="ECO:0000256" key="1">
    <source>
        <dbReference type="ARBA" id="ARBA00001957"/>
    </source>
</evidence>
<dbReference type="FunFam" id="1.10.1200.10:FF:000005">
    <property type="entry name" value="Nonribosomal peptide synthetase 1"/>
    <property type="match status" value="1"/>
</dbReference>
<comment type="cofactor">
    <cofactor evidence="1">
        <name>pantetheine 4'-phosphate</name>
        <dbReference type="ChEBI" id="CHEBI:47942"/>
    </cofactor>
</comment>
<name>A0AAP0ZNU0_9XANT</name>
<dbReference type="InterPro" id="IPR023213">
    <property type="entry name" value="CAT-like_dom_sf"/>
</dbReference>
<feature type="non-terminal residue" evidence="6">
    <location>
        <position position="409"/>
    </location>
</feature>
<dbReference type="GO" id="GO:0044550">
    <property type="term" value="P:secondary metabolite biosynthetic process"/>
    <property type="evidence" value="ECO:0007669"/>
    <property type="project" value="TreeGrafter"/>
</dbReference>
<sequence>MDGAVEYLGRNDEQIKLRGVRIELGEIAAALRACDGVREAVVIARDDASEKRLIAYLVGDAAHLAAEALRTQLAARLPEVMLPSAYVWLDTLPLTANGKLDRRALPAPDTDALAVQAYVAPEGECERLLAALWSELLSVERIGRHDSFFALGGHSLLAVRLISRVRSRLGLELALTALFSQPRLADLAATLVGTATSTLPAILPADRSASLPLSFAQQRLWFLEQLDERAKLAYLMPVGVDLHGALDLPALQRALDRIVARHEALRTSFVVCDDGANQLIAPAKVGFALECIDLRQAADPHADAQRHAALEAESPFNLVRGPLIRGRLLRLDEHQHRLLVTMHHIVTDGWSMGLLVHELSTLYAAFVQGQPDPLPPLPIQYADYALWQRRWLAGPLLQRQLTFWREHLH</sequence>
<evidence type="ECO:0000313" key="7">
    <source>
        <dbReference type="Proteomes" id="UP000036790"/>
    </source>
</evidence>
<dbReference type="SUPFAM" id="SSF56801">
    <property type="entry name" value="Acetyl-CoA synthetase-like"/>
    <property type="match status" value="1"/>
</dbReference>
<dbReference type="Gene3D" id="3.30.300.30">
    <property type="match status" value="1"/>
</dbReference>
<dbReference type="SUPFAM" id="SSF47336">
    <property type="entry name" value="ACP-like"/>
    <property type="match status" value="1"/>
</dbReference>
<dbReference type="EMBL" id="LHUJ01000024">
    <property type="protein sequence ID" value="KOR49481.1"/>
    <property type="molecule type" value="Genomic_DNA"/>
</dbReference>
<dbReference type="InterPro" id="IPR006162">
    <property type="entry name" value="Ppantetheine_attach_site"/>
</dbReference>
<organism evidence="6 7">
    <name type="scientific">Xanthomonas oryzae</name>
    <dbReference type="NCBI Taxonomy" id="347"/>
    <lineage>
        <taxon>Bacteria</taxon>
        <taxon>Pseudomonadati</taxon>
        <taxon>Pseudomonadota</taxon>
        <taxon>Gammaproteobacteria</taxon>
        <taxon>Lysobacterales</taxon>
        <taxon>Lysobacteraceae</taxon>
        <taxon>Xanthomonas</taxon>
    </lineage>
</organism>
<keyword evidence="3" id="KW-0596">Phosphopantetheine</keyword>
<dbReference type="InterPro" id="IPR020806">
    <property type="entry name" value="PKS_PP-bd"/>
</dbReference>
<proteinExistence type="inferred from homology"/>
<dbReference type="InterPro" id="IPR001242">
    <property type="entry name" value="Condensation_dom"/>
</dbReference>
<dbReference type="PANTHER" id="PTHR45527">
    <property type="entry name" value="NONRIBOSOMAL PEPTIDE SYNTHETASE"/>
    <property type="match status" value="1"/>
</dbReference>
<dbReference type="InterPro" id="IPR025110">
    <property type="entry name" value="AMP-bd_C"/>
</dbReference>
<reference evidence="6 7" key="1">
    <citation type="submission" date="2015-07" db="EMBL/GenBank/DDBJ databases">
        <authorList>
            <consortium name="Consortium for Microbial Forensics and Genomics (microFORGE)"/>
            <person name="Knight B.M."/>
            <person name="Roberts D.P."/>
            <person name="Lin D."/>
            <person name="Hari K."/>
            <person name="Fletcher J."/>
            <person name="Melcher U."/>
            <person name="Blagden T."/>
            <person name="Winegar R.A."/>
        </authorList>
    </citation>
    <scope>NUCLEOTIDE SEQUENCE [LARGE SCALE GENOMIC DNA]</scope>
    <source>
        <strain evidence="6 7">X11-5A</strain>
    </source>
</reference>
<dbReference type="Proteomes" id="UP000036790">
    <property type="component" value="Unassembled WGS sequence"/>
</dbReference>
<dbReference type="GO" id="GO:0003824">
    <property type="term" value="F:catalytic activity"/>
    <property type="evidence" value="ECO:0007669"/>
    <property type="project" value="InterPro"/>
</dbReference>
<feature type="domain" description="Carrier" evidence="5">
    <location>
        <begin position="120"/>
        <end position="195"/>
    </location>
</feature>
<evidence type="ECO:0000256" key="3">
    <source>
        <dbReference type="ARBA" id="ARBA00022450"/>
    </source>
</evidence>
<comment type="similarity">
    <text evidence="2">Belongs to the ATP-dependent AMP-binding enzyme family.</text>
</comment>
<dbReference type="Gene3D" id="3.30.559.10">
    <property type="entry name" value="Chloramphenicol acetyltransferase-like domain"/>
    <property type="match status" value="1"/>
</dbReference>
<protein>
    <submittedName>
        <fullName evidence="6">Non-ribosomal peptide synthetase</fullName>
    </submittedName>
</protein>
<dbReference type="GO" id="GO:0043041">
    <property type="term" value="P:amino acid activation for nonribosomal peptide biosynthetic process"/>
    <property type="evidence" value="ECO:0007669"/>
    <property type="project" value="TreeGrafter"/>
</dbReference>
<dbReference type="GO" id="GO:0005829">
    <property type="term" value="C:cytosol"/>
    <property type="evidence" value="ECO:0007669"/>
    <property type="project" value="TreeGrafter"/>
</dbReference>
<dbReference type="PANTHER" id="PTHR45527:SF1">
    <property type="entry name" value="FATTY ACID SYNTHASE"/>
    <property type="match status" value="1"/>
</dbReference>
<dbReference type="Pfam" id="PF00668">
    <property type="entry name" value="Condensation"/>
    <property type="match status" value="1"/>
</dbReference>
<dbReference type="InterPro" id="IPR036736">
    <property type="entry name" value="ACP-like_sf"/>
</dbReference>
<dbReference type="InterPro" id="IPR009081">
    <property type="entry name" value="PP-bd_ACP"/>
</dbReference>
<dbReference type="Gene3D" id="1.10.1200.10">
    <property type="entry name" value="ACP-like"/>
    <property type="match status" value="1"/>
</dbReference>
<feature type="non-terminal residue" evidence="6">
    <location>
        <position position="1"/>
    </location>
</feature>
<evidence type="ECO:0000256" key="4">
    <source>
        <dbReference type="ARBA" id="ARBA00022553"/>
    </source>
</evidence>
<dbReference type="CDD" id="cd19531">
    <property type="entry name" value="LCL_NRPS-like"/>
    <property type="match status" value="1"/>
</dbReference>
<evidence type="ECO:0000313" key="6">
    <source>
        <dbReference type="EMBL" id="KOR49481.1"/>
    </source>
</evidence>
<dbReference type="RefSeq" id="WP_154582691.1">
    <property type="nucleotide sequence ID" value="NZ_LHUJ01000024.1"/>
</dbReference>